<keyword evidence="1" id="KW-0949">S-adenosyl-L-methionine</keyword>
<keyword evidence="4" id="KW-0411">Iron-sulfur</keyword>
<reference evidence="6 7" key="1">
    <citation type="submission" date="2018-06" db="EMBL/GenBank/DDBJ databases">
        <title>Extensive metabolic versatility and redundancy in microbially diverse, dynamic hydrothermal sediments.</title>
        <authorList>
            <person name="Dombrowski N."/>
            <person name="Teske A."/>
            <person name="Baker B.J."/>
        </authorList>
    </citation>
    <scope>NUCLEOTIDE SEQUENCE [LARGE SCALE GENOMIC DNA]</scope>
    <source>
        <strain evidence="6">B66_G16</strain>
    </source>
</reference>
<dbReference type="SFLD" id="SFLDS00029">
    <property type="entry name" value="Radical_SAM"/>
    <property type="match status" value="1"/>
</dbReference>
<protein>
    <submittedName>
        <fullName evidence="6">Radical SAM protein</fullName>
    </submittedName>
</protein>
<dbReference type="EMBL" id="QMQV01000004">
    <property type="protein sequence ID" value="RLE50519.1"/>
    <property type="molecule type" value="Genomic_DNA"/>
</dbReference>
<evidence type="ECO:0000256" key="1">
    <source>
        <dbReference type="ARBA" id="ARBA00022691"/>
    </source>
</evidence>
<dbReference type="InterPro" id="IPR058240">
    <property type="entry name" value="rSAM_sf"/>
</dbReference>
<dbReference type="GO" id="GO:0051536">
    <property type="term" value="F:iron-sulfur cluster binding"/>
    <property type="evidence" value="ECO:0007669"/>
    <property type="project" value="UniProtKB-KW"/>
</dbReference>
<evidence type="ECO:0000256" key="2">
    <source>
        <dbReference type="ARBA" id="ARBA00022723"/>
    </source>
</evidence>
<dbReference type="PROSITE" id="PS51918">
    <property type="entry name" value="RADICAL_SAM"/>
    <property type="match status" value="1"/>
</dbReference>
<keyword evidence="3" id="KW-0408">Iron</keyword>
<evidence type="ECO:0000313" key="6">
    <source>
        <dbReference type="EMBL" id="RLE50519.1"/>
    </source>
</evidence>
<accession>A0A497ETS0</accession>
<dbReference type="Proteomes" id="UP000278475">
    <property type="component" value="Unassembled WGS sequence"/>
</dbReference>
<evidence type="ECO:0000256" key="3">
    <source>
        <dbReference type="ARBA" id="ARBA00023004"/>
    </source>
</evidence>
<dbReference type="GO" id="GO:0003824">
    <property type="term" value="F:catalytic activity"/>
    <property type="evidence" value="ECO:0007669"/>
    <property type="project" value="InterPro"/>
</dbReference>
<evidence type="ECO:0000313" key="7">
    <source>
        <dbReference type="Proteomes" id="UP000278475"/>
    </source>
</evidence>
<feature type="domain" description="Radical SAM core" evidence="5">
    <location>
        <begin position="26"/>
        <end position="244"/>
    </location>
</feature>
<dbReference type="PANTHER" id="PTHR43288">
    <property type="entry name" value="BIOTIN SYNTHASE-RELATED PROTEIN, RADICAL SAM SUPERFAMILY"/>
    <property type="match status" value="1"/>
</dbReference>
<comment type="caution">
    <text evidence="6">The sequence shown here is derived from an EMBL/GenBank/DDBJ whole genome shotgun (WGS) entry which is preliminary data.</text>
</comment>
<dbReference type="Gene3D" id="3.20.20.70">
    <property type="entry name" value="Aldolase class I"/>
    <property type="match status" value="1"/>
</dbReference>
<dbReference type="CDD" id="cd01335">
    <property type="entry name" value="Radical_SAM"/>
    <property type="match status" value="1"/>
</dbReference>
<dbReference type="InterPro" id="IPR040087">
    <property type="entry name" value="MJ0021-like"/>
</dbReference>
<organism evidence="6 7">
    <name type="scientific">Thermoproteota archaeon</name>
    <dbReference type="NCBI Taxonomy" id="2056631"/>
    <lineage>
        <taxon>Archaea</taxon>
        <taxon>Thermoproteota</taxon>
    </lineage>
</organism>
<dbReference type="Pfam" id="PF04055">
    <property type="entry name" value="Radical_SAM"/>
    <property type="match status" value="1"/>
</dbReference>
<name>A0A497ETS0_9CREN</name>
<sequence length="373" mass="42571">MNKLSEVKKSFGNTFYIGSLPLGCRFCLRGSKLVLFITGLCDKNCFYCPLSDSRKNVDKVFADELEVSTDLEVILEAKSISAKGAGFTGGDPLLTPKKTLHYLKLLKDFFGKDFHVHLYTTGKYASKQVLLELKRHGLDEIRFHPEVEWWKAIENALNVGLTTGAEMPVIPREEYLNLLKRFMKYLSSIKAHFINLNELEICPPNYLALKQRGFKLAKNSLSAVEGSEEAAFQLLNWALTQGLELDVHYCPSIVKDRAQVKRRLARRAKNVVKGYQRVIGYQALLECIEIRLPKDFKINKTSLCMHLNIKPHMLKLVQEKGSLIIYINPQSPWRALVEKLKRDGGELIEVRRVKLLPSYKKTEVLSVPLSIKF</sequence>
<dbReference type="SFLD" id="SFLDG01108">
    <property type="entry name" value="Uncharacterised_Radical_SAM_Su"/>
    <property type="match status" value="1"/>
</dbReference>
<evidence type="ECO:0000256" key="4">
    <source>
        <dbReference type="ARBA" id="ARBA00023014"/>
    </source>
</evidence>
<dbReference type="InterPro" id="IPR013785">
    <property type="entry name" value="Aldolase_TIM"/>
</dbReference>
<dbReference type="SUPFAM" id="SSF102114">
    <property type="entry name" value="Radical SAM enzymes"/>
    <property type="match status" value="1"/>
</dbReference>
<evidence type="ECO:0000259" key="5">
    <source>
        <dbReference type="PROSITE" id="PS51918"/>
    </source>
</evidence>
<dbReference type="AlphaFoldDB" id="A0A497ETS0"/>
<keyword evidence="2" id="KW-0479">Metal-binding</keyword>
<dbReference type="PANTHER" id="PTHR43288:SF1">
    <property type="entry name" value="GLYCYL-RADICAL ENZYME ACTIVATING ENZYME MJ0021-RELATED"/>
    <property type="match status" value="1"/>
</dbReference>
<dbReference type="GO" id="GO:0046872">
    <property type="term" value="F:metal ion binding"/>
    <property type="evidence" value="ECO:0007669"/>
    <property type="project" value="UniProtKB-KW"/>
</dbReference>
<dbReference type="InterPro" id="IPR007197">
    <property type="entry name" value="rSAM"/>
</dbReference>
<proteinExistence type="predicted"/>
<gene>
    <name evidence="6" type="ORF">DRJ31_01005</name>
</gene>